<reference evidence="2" key="1">
    <citation type="journal article" date="2019" name="Int. J. Syst. Evol. Microbiol.">
        <title>The Global Catalogue of Microorganisms (GCM) 10K type strain sequencing project: providing services to taxonomists for standard genome sequencing and annotation.</title>
        <authorList>
            <consortium name="The Broad Institute Genomics Platform"/>
            <consortium name="The Broad Institute Genome Sequencing Center for Infectious Disease"/>
            <person name="Wu L."/>
            <person name="Ma J."/>
        </authorList>
    </citation>
    <scope>NUCLEOTIDE SEQUENCE [LARGE SCALE GENOMIC DNA]</scope>
    <source>
        <strain evidence="2">DT92</strain>
    </source>
</reference>
<dbReference type="RefSeq" id="WP_378319553.1">
    <property type="nucleotide sequence ID" value="NZ_JBHUHY010000004.1"/>
</dbReference>
<keyword evidence="2" id="KW-1185">Reference proteome</keyword>
<dbReference type="Proteomes" id="UP001597344">
    <property type="component" value="Unassembled WGS sequence"/>
</dbReference>
<organism evidence="1 2">
    <name type="scientific">Aquimarina celericrescens</name>
    <dbReference type="NCBI Taxonomy" id="1964542"/>
    <lineage>
        <taxon>Bacteria</taxon>
        <taxon>Pseudomonadati</taxon>
        <taxon>Bacteroidota</taxon>
        <taxon>Flavobacteriia</taxon>
        <taxon>Flavobacteriales</taxon>
        <taxon>Flavobacteriaceae</taxon>
        <taxon>Aquimarina</taxon>
    </lineage>
</organism>
<protein>
    <submittedName>
        <fullName evidence="1">Uncharacterized protein</fullName>
    </submittedName>
</protein>
<evidence type="ECO:0000313" key="1">
    <source>
        <dbReference type="EMBL" id="MFD2186564.1"/>
    </source>
</evidence>
<proteinExistence type="predicted"/>
<evidence type="ECO:0000313" key="2">
    <source>
        <dbReference type="Proteomes" id="UP001597344"/>
    </source>
</evidence>
<comment type="caution">
    <text evidence="1">The sequence shown here is derived from an EMBL/GenBank/DDBJ whole genome shotgun (WGS) entry which is preliminary data.</text>
</comment>
<gene>
    <name evidence="1" type="ORF">ACFSJT_07145</name>
</gene>
<sequence length="249" mass="28660">MTTQMHLAAQYLAAAGSSFLEKKEDDSHTNLGFSIEERSLSTHPLNDNGDVFSLNYNRFTLEWNTKNSKSSLRLNQTTHAEILKWIQQTAEEANIHEPYKYNLHYRLPYNPVTGHFEFKLNDVKRLHELADFRTLAQRTLEIFLENQRLKSDIRIWPHHFDTGAFVELENDSAISLRLGLAIPDKMIGDYYFYISGYRGYDSIDTSGFSSLTNGKWYTRGFKGAVLPVSKINQNDGVTFFNEALAAYII</sequence>
<name>A0ABW5AUE4_9FLAO</name>
<dbReference type="EMBL" id="JBHUHY010000004">
    <property type="protein sequence ID" value="MFD2186564.1"/>
    <property type="molecule type" value="Genomic_DNA"/>
</dbReference>
<accession>A0ABW5AUE4</accession>